<dbReference type="OrthoDB" id="3078806at2"/>
<evidence type="ECO:0000313" key="2">
    <source>
        <dbReference type="EMBL" id="KGJ94548.1"/>
    </source>
</evidence>
<evidence type="ECO:0000259" key="1">
    <source>
        <dbReference type="Pfam" id="PF19878"/>
    </source>
</evidence>
<sequence>MQKRKFIFVTLTLIAVLIWLYPSERPYQYRQVKRLASAEENYLLPISPHISQVNRPDETFYFPIKLGHVGPSNSLYSGPKQYPFYCMTIDSGIGQPLVDNQEGFGVPVYENIALQTAIIGYSKDCLVKSHLQFYYLNNNEKLVKISPEQFSQLTSLRDAQLPLQLFRAEQGSINRFIYTIAMAITPEELGTRTKSSLWNKKLIYQFHGGSGIGFRQGRQKATRTITRRLEEVQKGYAIISSSGNRTSYTYNMLLAEDTARRVKLHFISLFGEPLYTVGIGGSGGGLAQYLIGQNSRGILDGLIPQYSYPDMLSQTIYTLDCDLFNNYFTFRAKDNSRWQQWDQRQLLEGMNSLHDFPQKIAFLQPVAQFMAGMVPSFPKGNSECINGYFGLSTFIHNPRQGFLRHFFSEDVVEQTNWNYWEDMAWLFGRDKYGLVESTWDNEGVQYGLSALKQRKITLAEFVHINKNIGSWKAQHQMRAETIVTPFGRKMPFWISLWGSDNITQVMDNELAPRRSASLKAIEAAYRGGQVFIGKLNLPIIDVRHYLEEKLDMHHISASFSTRLRLQQANGHYENQVIWVAKRDFDPTNQAFELMDLWLLKRLAFPELNAAQSKPVQLQDTCFDDQGSVLAEGKDVWHGNWNNGDYGKKDFKRGVCAEHYAIFSNSRIQAEGPWQGSVFKCYKIPFEQAIEQGMYADIDLTEQLTSLRAIFSQGVCDYSQGDAGRPSDL</sequence>
<accession>A0A099KY23</accession>
<dbReference type="InterPro" id="IPR045556">
    <property type="entry name" value="DUF6351"/>
</dbReference>
<evidence type="ECO:0000313" key="3">
    <source>
        <dbReference type="Proteomes" id="UP000029843"/>
    </source>
</evidence>
<protein>
    <recommendedName>
        <fullName evidence="1">DUF6351 domain-containing protein</fullName>
    </recommendedName>
</protein>
<dbReference type="Pfam" id="PF19878">
    <property type="entry name" value="DUF6351"/>
    <property type="match status" value="1"/>
</dbReference>
<organism evidence="2 3">
    <name type="scientific">Colwellia psychrerythraea</name>
    <name type="common">Vibrio psychroerythus</name>
    <dbReference type="NCBI Taxonomy" id="28229"/>
    <lineage>
        <taxon>Bacteria</taxon>
        <taxon>Pseudomonadati</taxon>
        <taxon>Pseudomonadota</taxon>
        <taxon>Gammaproteobacteria</taxon>
        <taxon>Alteromonadales</taxon>
        <taxon>Colwelliaceae</taxon>
        <taxon>Colwellia</taxon>
    </lineage>
</organism>
<dbReference type="RefSeq" id="WP_033092488.1">
    <property type="nucleotide sequence ID" value="NZ_JQED01000005.1"/>
</dbReference>
<dbReference type="AlphaFoldDB" id="A0A099KY23"/>
<dbReference type="EMBL" id="JQED01000005">
    <property type="protein sequence ID" value="KGJ94548.1"/>
    <property type="molecule type" value="Genomic_DNA"/>
</dbReference>
<dbReference type="PATRIC" id="fig|28229.4.peg.748"/>
<feature type="domain" description="DUF6351" evidence="1">
    <location>
        <begin position="74"/>
        <end position="723"/>
    </location>
</feature>
<reference evidence="2 3" key="1">
    <citation type="submission" date="2014-08" db="EMBL/GenBank/DDBJ databases">
        <title>Genomic and Phenotypic Diversity of Colwellia psychrerythraea strains from Disparate Marine Basins.</title>
        <authorList>
            <person name="Techtmann S.M."/>
            <person name="Stelling S.C."/>
            <person name="Utturkar S.M."/>
            <person name="Alshibli N."/>
            <person name="Harris A."/>
            <person name="Brown S.D."/>
            <person name="Hazen T.C."/>
        </authorList>
    </citation>
    <scope>NUCLEOTIDE SEQUENCE [LARGE SCALE GENOMIC DNA]</scope>
    <source>
        <strain evidence="2 3">ND2E</strain>
    </source>
</reference>
<comment type="caution">
    <text evidence="2">The sequence shown here is derived from an EMBL/GenBank/DDBJ whole genome shotgun (WGS) entry which is preliminary data.</text>
</comment>
<dbReference type="Proteomes" id="UP000029843">
    <property type="component" value="Unassembled WGS sequence"/>
</dbReference>
<proteinExistence type="predicted"/>
<name>A0A099KY23_COLPS</name>
<gene>
    <name evidence="2" type="ORF">ND2E_1737</name>
</gene>